<dbReference type="AlphaFoldDB" id="A0AAN6S0P8"/>
<dbReference type="Proteomes" id="UP001303473">
    <property type="component" value="Unassembled WGS sequence"/>
</dbReference>
<reference evidence="2" key="1">
    <citation type="journal article" date="2023" name="Mol. Phylogenet. Evol.">
        <title>Genome-scale phylogeny and comparative genomics of the fungal order Sordariales.</title>
        <authorList>
            <person name="Hensen N."/>
            <person name="Bonometti L."/>
            <person name="Westerberg I."/>
            <person name="Brannstrom I.O."/>
            <person name="Guillou S."/>
            <person name="Cros-Aarteil S."/>
            <person name="Calhoun S."/>
            <person name="Haridas S."/>
            <person name="Kuo A."/>
            <person name="Mondo S."/>
            <person name="Pangilinan J."/>
            <person name="Riley R."/>
            <person name="LaButti K."/>
            <person name="Andreopoulos B."/>
            <person name="Lipzen A."/>
            <person name="Chen C."/>
            <person name="Yan M."/>
            <person name="Daum C."/>
            <person name="Ng V."/>
            <person name="Clum A."/>
            <person name="Steindorff A."/>
            <person name="Ohm R.A."/>
            <person name="Martin F."/>
            <person name="Silar P."/>
            <person name="Natvig D.O."/>
            <person name="Lalanne C."/>
            <person name="Gautier V."/>
            <person name="Ament-Velasquez S.L."/>
            <person name="Kruys A."/>
            <person name="Hutchinson M.I."/>
            <person name="Powell A.J."/>
            <person name="Barry K."/>
            <person name="Miller A.N."/>
            <person name="Grigoriev I.V."/>
            <person name="Debuchy R."/>
            <person name="Gladieux P."/>
            <person name="Hiltunen Thoren M."/>
            <person name="Johannesson H."/>
        </authorList>
    </citation>
    <scope>NUCLEOTIDE SEQUENCE [LARGE SCALE GENOMIC DNA]</scope>
    <source>
        <strain evidence="2">CBS 340.73</strain>
    </source>
</reference>
<keyword evidence="2" id="KW-1185">Reference proteome</keyword>
<evidence type="ECO:0000313" key="2">
    <source>
        <dbReference type="Proteomes" id="UP001303473"/>
    </source>
</evidence>
<comment type="caution">
    <text evidence="1">The sequence shown here is derived from an EMBL/GenBank/DDBJ whole genome shotgun (WGS) entry which is preliminary data.</text>
</comment>
<dbReference type="EMBL" id="MU853893">
    <property type="protein sequence ID" value="KAK3936154.1"/>
    <property type="molecule type" value="Genomic_DNA"/>
</dbReference>
<evidence type="ECO:0008006" key="3">
    <source>
        <dbReference type="Google" id="ProtNLM"/>
    </source>
</evidence>
<protein>
    <recommendedName>
        <fullName evidence="3">C2H2-type domain-containing protein</fullName>
    </recommendedName>
</protein>
<proteinExistence type="predicted"/>
<accession>A0AAN6S0P8</accession>
<gene>
    <name evidence="1" type="ORF">QBC46DRAFT_395832</name>
</gene>
<evidence type="ECO:0000313" key="1">
    <source>
        <dbReference type="EMBL" id="KAK3936154.1"/>
    </source>
</evidence>
<name>A0AAN6S0P8_9PEZI</name>
<sequence>MGYSEGATTILRGFKVSVAVLDAFLAANGVHETYGTPNFYKDHPDNAPISKLLYNKIVGYAGAAGSDTDKNKFRVTMPRREGRTHSFVAYVTYAWLSVYAHRELRLEEDLPAEIPAGFEELRKEILSFAGPDKGIPESEKIGDDEGRMGLFAVYAHDLYGEYTPPWMVERYQAPQQCDQCDAVFTSPYVAWDQRQEHRIQVHGVRESRDPFPEG</sequence>
<organism evidence="1 2">
    <name type="scientific">Diplogelasinospora grovesii</name>
    <dbReference type="NCBI Taxonomy" id="303347"/>
    <lineage>
        <taxon>Eukaryota</taxon>
        <taxon>Fungi</taxon>
        <taxon>Dikarya</taxon>
        <taxon>Ascomycota</taxon>
        <taxon>Pezizomycotina</taxon>
        <taxon>Sordariomycetes</taxon>
        <taxon>Sordariomycetidae</taxon>
        <taxon>Sordariales</taxon>
        <taxon>Diplogelasinosporaceae</taxon>
        <taxon>Diplogelasinospora</taxon>
    </lineage>
</organism>